<dbReference type="InterPro" id="IPR019660">
    <property type="entry name" value="Put_sensory_transdc_reg_YbjN"/>
</dbReference>
<organism evidence="1 2">
    <name type="scientific">Paenibacillus whitsoniae</name>
    <dbReference type="NCBI Taxonomy" id="2496558"/>
    <lineage>
        <taxon>Bacteria</taxon>
        <taxon>Bacillati</taxon>
        <taxon>Bacillota</taxon>
        <taxon>Bacilli</taxon>
        <taxon>Bacillales</taxon>
        <taxon>Paenibacillaceae</taxon>
        <taxon>Paenibacillus</taxon>
    </lineage>
</organism>
<accession>A0A3S0BKK8</accession>
<comment type="caution">
    <text evidence="1">The sequence shown here is derived from an EMBL/GenBank/DDBJ whole genome shotgun (WGS) entry which is preliminary data.</text>
</comment>
<sequence>MEEMLGSVLEFFQSEDWSYSRLEGQTVIKLVSTAANSRWNCFAQTREEQRQFIFYSVYPDNVPEERLAAVSEFLTRANFGLIIGNFELDLDDGEIRFKTSIDLKEASLTSGLLKQLVYPNVVTMGRYIPAIQGIIQGQQSPLEAIEALEMRP</sequence>
<reference evidence="1 2" key="1">
    <citation type="submission" date="2018-12" db="EMBL/GenBank/DDBJ databases">
        <title>Bacillus ochoae sp. nov., Paenibacillus whitsoniae sp. nov., Paenibacillus spiritus sp. nov. Isolated from the Mars Exploration Rover during spacecraft assembly.</title>
        <authorList>
            <person name="Seuylemezian A."/>
            <person name="Vaishampayan P."/>
        </authorList>
    </citation>
    <scope>NUCLEOTIDE SEQUENCE [LARGE SCALE GENOMIC DNA]</scope>
    <source>
        <strain evidence="1 2">MER 54</strain>
    </source>
</reference>
<dbReference type="Pfam" id="PF10722">
    <property type="entry name" value="YbjN"/>
    <property type="match status" value="1"/>
</dbReference>
<protein>
    <submittedName>
        <fullName evidence="1">YbjN domain-containing protein</fullName>
    </submittedName>
</protein>
<evidence type="ECO:0000313" key="2">
    <source>
        <dbReference type="Proteomes" id="UP000276128"/>
    </source>
</evidence>
<name>A0A3S0BKK8_9BACL</name>
<dbReference type="AlphaFoldDB" id="A0A3S0BKK8"/>
<dbReference type="RefSeq" id="WP_126142304.1">
    <property type="nucleotide sequence ID" value="NZ_RXHU01000045.1"/>
</dbReference>
<dbReference type="EMBL" id="RXHU01000045">
    <property type="protein sequence ID" value="RTE08645.1"/>
    <property type="molecule type" value="Genomic_DNA"/>
</dbReference>
<gene>
    <name evidence="1" type="ORF">EJQ19_16295</name>
</gene>
<keyword evidence="2" id="KW-1185">Reference proteome</keyword>
<proteinExistence type="predicted"/>
<evidence type="ECO:0000313" key="1">
    <source>
        <dbReference type="EMBL" id="RTE08645.1"/>
    </source>
</evidence>
<dbReference type="OrthoDB" id="5192220at2"/>
<dbReference type="Proteomes" id="UP000276128">
    <property type="component" value="Unassembled WGS sequence"/>
</dbReference>